<dbReference type="Gene3D" id="1.25.40.10">
    <property type="entry name" value="Tetratricopeptide repeat domain"/>
    <property type="match status" value="3"/>
</dbReference>
<protein>
    <recommendedName>
        <fullName evidence="8">Pentacotripeptide-repeat region of PRORP domain-containing protein</fullName>
    </recommendedName>
</protein>
<dbReference type="AlphaFoldDB" id="A0A0D9WGE3"/>
<evidence type="ECO:0000313" key="6">
    <source>
        <dbReference type="EnsemblPlants" id="LPERR05G12770.1"/>
    </source>
</evidence>
<reference evidence="7" key="2">
    <citation type="submission" date="2013-12" db="EMBL/GenBank/DDBJ databases">
        <authorList>
            <person name="Yu Y."/>
            <person name="Lee S."/>
            <person name="de Baynast K."/>
            <person name="Wissotski M."/>
            <person name="Liu L."/>
            <person name="Talag J."/>
            <person name="Goicoechea J."/>
            <person name="Angelova A."/>
            <person name="Jetty R."/>
            <person name="Kudrna D."/>
            <person name="Golser W."/>
            <person name="Rivera L."/>
            <person name="Zhang J."/>
            <person name="Wing R."/>
        </authorList>
    </citation>
    <scope>NUCLEOTIDE SEQUENCE</scope>
</reference>
<organism evidence="6 7">
    <name type="scientific">Leersia perrieri</name>
    <dbReference type="NCBI Taxonomy" id="77586"/>
    <lineage>
        <taxon>Eukaryota</taxon>
        <taxon>Viridiplantae</taxon>
        <taxon>Streptophyta</taxon>
        <taxon>Embryophyta</taxon>
        <taxon>Tracheophyta</taxon>
        <taxon>Spermatophyta</taxon>
        <taxon>Magnoliopsida</taxon>
        <taxon>Liliopsida</taxon>
        <taxon>Poales</taxon>
        <taxon>Poaceae</taxon>
        <taxon>BOP clade</taxon>
        <taxon>Oryzoideae</taxon>
        <taxon>Oryzeae</taxon>
        <taxon>Oryzinae</taxon>
        <taxon>Leersia</taxon>
    </lineage>
</organism>
<dbReference type="Proteomes" id="UP000032180">
    <property type="component" value="Chromosome 5"/>
</dbReference>
<comment type="similarity">
    <text evidence="1">Belongs to the PPR family. P subfamily.</text>
</comment>
<dbReference type="InterPro" id="IPR044179">
    <property type="entry name" value="PPR5-like"/>
</dbReference>
<dbReference type="STRING" id="77586.A0A0D9WGE3"/>
<reference evidence="6 7" key="1">
    <citation type="submission" date="2012-08" db="EMBL/GenBank/DDBJ databases">
        <title>Oryza genome evolution.</title>
        <authorList>
            <person name="Wing R.A."/>
        </authorList>
    </citation>
    <scope>NUCLEOTIDE SEQUENCE</scope>
</reference>
<feature type="repeat" description="PPR" evidence="4">
    <location>
        <begin position="253"/>
        <end position="287"/>
    </location>
</feature>
<dbReference type="NCBIfam" id="TIGR00756">
    <property type="entry name" value="PPR"/>
    <property type="match status" value="1"/>
</dbReference>
<evidence type="ECO:0000256" key="1">
    <source>
        <dbReference type="ARBA" id="ARBA00007626"/>
    </source>
</evidence>
<evidence type="ECO:0000313" key="7">
    <source>
        <dbReference type="Proteomes" id="UP000032180"/>
    </source>
</evidence>
<dbReference type="PANTHER" id="PTHR47874:SF1">
    <property type="entry name" value="OS05G0407900 PROTEIN"/>
    <property type="match status" value="1"/>
</dbReference>
<evidence type="ECO:0000256" key="5">
    <source>
        <dbReference type="SAM" id="MobiDB-lite"/>
    </source>
</evidence>
<evidence type="ECO:0008006" key="8">
    <source>
        <dbReference type="Google" id="ProtNLM"/>
    </source>
</evidence>
<keyword evidence="2" id="KW-0677">Repeat</keyword>
<dbReference type="EnsemblPlants" id="LPERR05G12770.1">
    <property type="protein sequence ID" value="LPERR05G12770.1"/>
    <property type="gene ID" value="LPERR05G12770"/>
</dbReference>
<dbReference type="Pfam" id="PF13041">
    <property type="entry name" value="PPR_2"/>
    <property type="match status" value="1"/>
</dbReference>
<dbReference type="GO" id="GO:0003729">
    <property type="term" value="F:mRNA binding"/>
    <property type="evidence" value="ECO:0007669"/>
    <property type="project" value="InterPro"/>
</dbReference>
<evidence type="ECO:0000256" key="4">
    <source>
        <dbReference type="PROSITE-ProRule" id="PRU00708"/>
    </source>
</evidence>
<dbReference type="HOGENOM" id="CLU_034990_0_0_1"/>
<accession>A0A0D9WGE3</accession>
<feature type="compositionally biased region" description="Pro residues" evidence="5">
    <location>
        <begin position="42"/>
        <end position="51"/>
    </location>
</feature>
<dbReference type="Gramene" id="LPERR05G12770.1">
    <property type="protein sequence ID" value="LPERR05G12770.1"/>
    <property type="gene ID" value="LPERR05G12770"/>
</dbReference>
<dbReference type="eggNOG" id="KOG4197">
    <property type="taxonomic scope" value="Eukaryota"/>
</dbReference>
<reference evidence="6" key="3">
    <citation type="submission" date="2015-04" db="UniProtKB">
        <authorList>
            <consortium name="EnsemblPlants"/>
        </authorList>
    </citation>
    <scope>IDENTIFICATION</scope>
</reference>
<dbReference type="PANTHER" id="PTHR47874">
    <property type="entry name" value="EXPRESSED PROTEIN"/>
    <property type="match status" value="1"/>
</dbReference>
<feature type="region of interest" description="Disordered" evidence="5">
    <location>
        <begin position="27"/>
        <end position="61"/>
    </location>
</feature>
<evidence type="ECO:0000256" key="2">
    <source>
        <dbReference type="ARBA" id="ARBA00022737"/>
    </source>
</evidence>
<name>A0A0D9WGE3_9ORYZ</name>
<dbReference type="PROSITE" id="PS51375">
    <property type="entry name" value="PPR"/>
    <property type="match status" value="1"/>
</dbReference>
<keyword evidence="3" id="KW-0809">Transit peptide</keyword>
<dbReference type="InterPro" id="IPR011990">
    <property type="entry name" value="TPR-like_helical_dom_sf"/>
</dbReference>
<sequence length="506" mass="56442">MSRRHAPPLLPLLLRRHIHRSTAVHHVVPAPPDGIPSTSSPSPSPPPPPDPASARWPPSWPPSTPPLQSFTASYLREAVAAIVAAILALPAADPDPDLAPVLLAHSFPTLLAVSPLASLELLSLLRPKPHLGLAVFKFRRTLSPAATLPEFVLAISLAGRAHDPAAAAALFAEASTAYSPNQALYNALMSAYMHCGVADGCLEAFHKLEHDPRCGPPNADSYNILIALFGRSLLVDHMEATLRSLDASGQPRTIGTYNALIAGYLTAWMWEKMESVFNEMVLGNIAPDNTTYLLMLRGYAHAGMIYKMERAYEQARQHVGEVDMVHIRAMLCAYCKFQHVDRIQKIEELLQKLGPNDYRPWLAVLLIRAYAQEGLVEGMEQWIAWALERNTIVTTVQVMRSVITRYFECDAVDKLELFVRQAEEAGWKLCRSLYHCKMVMYGKKHRLPEMHGVLGEMEFFRFDRTKKTFWIMYKAYMSCGRTAEANTILGMMCKHGFGFPRSGFIQ</sequence>
<dbReference type="InterPro" id="IPR002885">
    <property type="entry name" value="PPR_rpt"/>
</dbReference>
<evidence type="ECO:0000256" key="3">
    <source>
        <dbReference type="ARBA" id="ARBA00022946"/>
    </source>
</evidence>
<proteinExistence type="inferred from homology"/>
<dbReference type="Pfam" id="PF01535">
    <property type="entry name" value="PPR"/>
    <property type="match status" value="1"/>
</dbReference>
<keyword evidence="7" id="KW-1185">Reference proteome</keyword>